<dbReference type="AlphaFoldDB" id="A0A645BX35"/>
<evidence type="ECO:0000256" key="7">
    <source>
        <dbReference type="ARBA" id="ARBA00032903"/>
    </source>
</evidence>
<dbReference type="EMBL" id="VSSQ01023256">
    <property type="protein sequence ID" value="MPM70076.1"/>
    <property type="molecule type" value="Genomic_DNA"/>
</dbReference>
<sequence length="118" mass="13285">MGRDKIELLNMEFYSYHGCFEEEQIIGNKFIVSYSAEYNTFDAAVTDSLESAVNYQEIYGVISEEMAKKSKLLENVAYRILTAVKQKFPQIESSEISVSKLNPPIGGKVEASKVIMSL</sequence>
<protein>
    <recommendedName>
        <fullName evidence="4">dihydroneopterin aldolase</fullName>
        <ecNumber evidence="4">4.1.2.25</ecNumber>
    </recommendedName>
    <alternativeName>
        <fullName evidence="7">7,8-dihydroneopterin aldolase</fullName>
    </alternativeName>
</protein>
<dbReference type="PANTHER" id="PTHR42844:SF1">
    <property type="entry name" value="DIHYDRONEOPTERIN ALDOLASE 1-RELATED"/>
    <property type="match status" value="1"/>
</dbReference>
<dbReference type="SMART" id="SM00905">
    <property type="entry name" value="FolB"/>
    <property type="match status" value="1"/>
</dbReference>
<dbReference type="InterPro" id="IPR043133">
    <property type="entry name" value="GTP-CH-I_C/QueF"/>
</dbReference>
<name>A0A645BX35_9ZZZZ</name>
<dbReference type="GO" id="GO:0004150">
    <property type="term" value="F:dihydroneopterin aldolase activity"/>
    <property type="evidence" value="ECO:0007669"/>
    <property type="project" value="UniProtKB-EC"/>
</dbReference>
<proteinExistence type="inferred from homology"/>
<evidence type="ECO:0000256" key="6">
    <source>
        <dbReference type="ARBA" id="ARBA00023239"/>
    </source>
</evidence>
<evidence type="ECO:0000256" key="5">
    <source>
        <dbReference type="ARBA" id="ARBA00022909"/>
    </source>
</evidence>
<evidence type="ECO:0000313" key="9">
    <source>
        <dbReference type="EMBL" id="MPM70076.1"/>
    </source>
</evidence>
<dbReference type="NCBIfam" id="TIGR00525">
    <property type="entry name" value="folB"/>
    <property type="match status" value="1"/>
</dbReference>
<evidence type="ECO:0000256" key="2">
    <source>
        <dbReference type="ARBA" id="ARBA00005013"/>
    </source>
</evidence>
<evidence type="ECO:0000256" key="4">
    <source>
        <dbReference type="ARBA" id="ARBA00013043"/>
    </source>
</evidence>
<dbReference type="Pfam" id="PF02152">
    <property type="entry name" value="FolB"/>
    <property type="match status" value="1"/>
</dbReference>
<dbReference type="PANTHER" id="PTHR42844">
    <property type="entry name" value="DIHYDRONEOPTERIN ALDOLASE 1-RELATED"/>
    <property type="match status" value="1"/>
</dbReference>
<accession>A0A645BX35</accession>
<gene>
    <name evidence="9" type="primary">folB_17</name>
    <name evidence="9" type="ORF">SDC9_117027</name>
</gene>
<dbReference type="SUPFAM" id="SSF55620">
    <property type="entry name" value="Tetrahydrobiopterin biosynthesis enzymes-like"/>
    <property type="match status" value="1"/>
</dbReference>
<dbReference type="Gene3D" id="3.30.1130.10">
    <property type="match status" value="1"/>
</dbReference>
<evidence type="ECO:0000256" key="3">
    <source>
        <dbReference type="ARBA" id="ARBA00005708"/>
    </source>
</evidence>
<dbReference type="EC" id="4.1.2.25" evidence="4"/>
<comment type="caution">
    <text evidence="9">The sequence shown here is derived from an EMBL/GenBank/DDBJ whole genome shotgun (WGS) entry which is preliminary data.</text>
</comment>
<keyword evidence="6 9" id="KW-0456">Lyase</keyword>
<dbReference type="GO" id="GO:0046656">
    <property type="term" value="P:folic acid biosynthetic process"/>
    <property type="evidence" value="ECO:0007669"/>
    <property type="project" value="UniProtKB-KW"/>
</dbReference>
<evidence type="ECO:0000256" key="1">
    <source>
        <dbReference type="ARBA" id="ARBA00001353"/>
    </source>
</evidence>
<dbReference type="InterPro" id="IPR006157">
    <property type="entry name" value="FolB_dom"/>
</dbReference>
<organism evidence="9">
    <name type="scientific">bioreactor metagenome</name>
    <dbReference type="NCBI Taxonomy" id="1076179"/>
    <lineage>
        <taxon>unclassified sequences</taxon>
        <taxon>metagenomes</taxon>
        <taxon>ecological metagenomes</taxon>
    </lineage>
</organism>
<evidence type="ECO:0000259" key="8">
    <source>
        <dbReference type="SMART" id="SM00905"/>
    </source>
</evidence>
<comment type="catalytic activity">
    <reaction evidence="1">
        <text>7,8-dihydroneopterin = 6-hydroxymethyl-7,8-dihydropterin + glycolaldehyde</text>
        <dbReference type="Rhea" id="RHEA:10540"/>
        <dbReference type="ChEBI" id="CHEBI:17001"/>
        <dbReference type="ChEBI" id="CHEBI:17071"/>
        <dbReference type="ChEBI" id="CHEBI:44841"/>
        <dbReference type="EC" id="4.1.2.25"/>
    </reaction>
</comment>
<dbReference type="InterPro" id="IPR006156">
    <property type="entry name" value="Dihydroneopterin_aldolase"/>
</dbReference>
<feature type="domain" description="Dihydroneopterin aldolase/epimerase" evidence="8">
    <location>
        <begin position="6"/>
        <end position="113"/>
    </location>
</feature>
<comment type="similarity">
    <text evidence="3">Belongs to the DHNA family.</text>
</comment>
<dbReference type="GO" id="GO:0005737">
    <property type="term" value="C:cytoplasm"/>
    <property type="evidence" value="ECO:0007669"/>
    <property type="project" value="TreeGrafter"/>
</dbReference>
<reference evidence="9" key="1">
    <citation type="submission" date="2019-08" db="EMBL/GenBank/DDBJ databases">
        <authorList>
            <person name="Kucharzyk K."/>
            <person name="Murdoch R.W."/>
            <person name="Higgins S."/>
            <person name="Loffler F."/>
        </authorList>
    </citation>
    <scope>NUCLEOTIDE SEQUENCE</scope>
</reference>
<comment type="pathway">
    <text evidence="2">Cofactor biosynthesis; tetrahydrofolate biosynthesis; 2-amino-4-hydroxy-6-hydroxymethyl-7,8-dihydropteridine diphosphate from 7,8-dihydroneopterin triphosphate: step 3/4.</text>
</comment>
<dbReference type="NCBIfam" id="TIGR00526">
    <property type="entry name" value="folB_dom"/>
    <property type="match status" value="1"/>
</dbReference>
<keyword evidence="5" id="KW-0289">Folate biosynthesis</keyword>